<sequence length="326" mass="36175">MTNFFKAQAADQGYLPIPRDAMPLRQTASPTSAASKFRPPPNQDIPLDCNGGDITSETESDITDDSSLNETPFCRQRGKASNSSATRTPKHPLTRQSPQLVVALLALMFLVNQAFMYILLAVNIKMQYATLQVVTEVFKLQRKAPDVVVPPPFSLMCQPSGISQSYGSKDSLGSMGGVWSVDLVWHFSRLKKSVRKRCSVNAAVGAYFGPASSWFLRHRHFPLPASQPASQHLPHGMSVNASAEELYLILPLSIKGFAFNNTFFAHRAQLNYGDKPNLTTHTLLGLKSISQESQRSQNLGPQKLGIYHVYTFPQWIRSKILPFFMS</sequence>
<feature type="region of interest" description="Disordered" evidence="1">
    <location>
        <begin position="16"/>
        <end position="92"/>
    </location>
</feature>
<feature type="transmembrane region" description="Helical" evidence="2">
    <location>
        <begin position="100"/>
        <end position="120"/>
    </location>
</feature>
<evidence type="ECO:0000313" key="3">
    <source>
        <dbReference type="EMBL" id="KAJ7670449.1"/>
    </source>
</evidence>
<reference evidence="3" key="1">
    <citation type="submission" date="2023-03" db="EMBL/GenBank/DDBJ databases">
        <title>Massive genome expansion in bonnet fungi (Mycena s.s.) driven by repeated elements and novel gene families across ecological guilds.</title>
        <authorList>
            <consortium name="Lawrence Berkeley National Laboratory"/>
            <person name="Harder C.B."/>
            <person name="Miyauchi S."/>
            <person name="Viragh M."/>
            <person name="Kuo A."/>
            <person name="Thoen E."/>
            <person name="Andreopoulos B."/>
            <person name="Lu D."/>
            <person name="Skrede I."/>
            <person name="Drula E."/>
            <person name="Henrissat B."/>
            <person name="Morin E."/>
            <person name="Kohler A."/>
            <person name="Barry K."/>
            <person name="LaButti K."/>
            <person name="Morin E."/>
            <person name="Salamov A."/>
            <person name="Lipzen A."/>
            <person name="Mereny Z."/>
            <person name="Hegedus B."/>
            <person name="Baldrian P."/>
            <person name="Stursova M."/>
            <person name="Weitz H."/>
            <person name="Taylor A."/>
            <person name="Grigoriev I.V."/>
            <person name="Nagy L.G."/>
            <person name="Martin F."/>
            <person name="Kauserud H."/>
        </authorList>
    </citation>
    <scope>NUCLEOTIDE SEQUENCE</scope>
    <source>
        <strain evidence="3">CBHHK067</strain>
    </source>
</reference>
<dbReference type="AlphaFoldDB" id="A0AAD7G5V1"/>
<keyword evidence="4" id="KW-1185">Reference proteome</keyword>
<keyword evidence="2" id="KW-0472">Membrane</keyword>
<gene>
    <name evidence="3" type="ORF">B0H17DRAFT_1141806</name>
</gene>
<dbReference type="Proteomes" id="UP001221757">
    <property type="component" value="Unassembled WGS sequence"/>
</dbReference>
<evidence type="ECO:0000256" key="2">
    <source>
        <dbReference type="SAM" id="Phobius"/>
    </source>
</evidence>
<organism evidence="3 4">
    <name type="scientific">Mycena rosella</name>
    <name type="common">Pink bonnet</name>
    <name type="synonym">Agaricus rosellus</name>
    <dbReference type="NCBI Taxonomy" id="1033263"/>
    <lineage>
        <taxon>Eukaryota</taxon>
        <taxon>Fungi</taxon>
        <taxon>Dikarya</taxon>
        <taxon>Basidiomycota</taxon>
        <taxon>Agaricomycotina</taxon>
        <taxon>Agaricomycetes</taxon>
        <taxon>Agaricomycetidae</taxon>
        <taxon>Agaricales</taxon>
        <taxon>Marasmiineae</taxon>
        <taxon>Mycenaceae</taxon>
        <taxon>Mycena</taxon>
    </lineage>
</organism>
<comment type="caution">
    <text evidence="3">The sequence shown here is derived from an EMBL/GenBank/DDBJ whole genome shotgun (WGS) entry which is preliminary data.</text>
</comment>
<evidence type="ECO:0000256" key="1">
    <source>
        <dbReference type="SAM" id="MobiDB-lite"/>
    </source>
</evidence>
<evidence type="ECO:0000313" key="4">
    <source>
        <dbReference type="Proteomes" id="UP001221757"/>
    </source>
</evidence>
<proteinExistence type="predicted"/>
<protein>
    <submittedName>
        <fullName evidence="3">Uncharacterized protein</fullName>
    </submittedName>
</protein>
<name>A0AAD7G5V1_MYCRO</name>
<dbReference type="EMBL" id="JARKIE010000180">
    <property type="protein sequence ID" value="KAJ7670449.1"/>
    <property type="molecule type" value="Genomic_DNA"/>
</dbReference>
<accession>A0AAD7G5V1</accession>
<keyword evidence="2" id="KW-0812">Transmembrane</keyword>
<keyword evidence="2" id="KW-1133">Transmembrane helix</keyword>